<feature type="transmembrane region" description="Helical" evidence="1">
    <location>
        <begin position="27"/>
        <end position="46"/>
    </location>
</feature>
<keyword evidence="1" id="KW-0812">Transmembrane</keyword>
<comment type="caution">
    <text evidence="2">The sequence shown here is derived from an EMBL/GenBank/DDBJ whole genome shotgun (WGS) entry which is preliminary data.</text>
</comment>
<accession>X1U1U9</accession>
<reference evidence="2" key="1">
    <citation type="journal article" date="2014" name="Front. Microbiol.">
        <title>High frequency of phylogenetically diverse reductive dehalogenase-homologous genes in deep subseafloor sedimentary metagenomes.</title>
        <authorList>
            <person name="Kawai M."/>
            <person name="Futagami T."/>
            <person name="Toyoda A."/>
            <person name="Takaki Y."/>
            <person name="Nishi S."/>
            <person name="Hori S."/>
            <person name="Arai W."/>
            <person name="Tsubouchi T."/>
            <person name="Morono Y."/>
            <person name="Uchiyama I."/>
            <person name="Ito T."/>
            <person name="Fujiyama A."/>
            <person name="Inagaki F."/>
            <person name="Takami H."/>
        </authorList>
    </citation>
    <scope>NUCLEOTIDE SEQUENCE</scope>
    <source>
        <strain evidence="2">Expedition CK06-06</strain>
    </source>
</reference>
<sequence>MLTEEEVKHIYRIEGDFAEWKNNEPTAYLSCFVIGYFMIGAIGDYINPTNSTYFVGLGSPNEN</sequence>
<proteinExistence type="predicted"/>
<dbReference type="EMBL" id="BARW01015678">
    <property type="protein sequence ID" value="GAI97596.1"/>
    <property type="molecule type" value="Genomic_DNA"/>
</dbReference>
<evidence type="ECO:0000256" key="1">
    <source>
        <dbReference type="SAM" id="Phobius"/>
    </source>
</evidence>
<evidence type="ECO:0000313" key="2">
    <source>
        <dbReference type="EMBL" id="GAI97596.1"/>
    </source>
</evidence>
<keyword evidence="1" id="KW-1133">Transmembrane helix</keyword>
<name>X1U1U9_9ZZZZ</name>
<gene>
    <name evidence="2" type="ORF">S12H4_27456</name>
</gene>
<dbReference type="AlphaFoldDB" id="X1U1U9"/>
<keyword evidence="1" id="KW-0472">Membrane</keyword>
<protein>
    <submittedName>
        <fullName evidence="2">Uncharacterized protein</fullName>
    </submittedName>
</protein>
<organism evidence="2">
    <name type="scientific">marine sediment metagenome</name>
    <dbReference type="NCBI Taxonomy" id="412755"/>
    <lineage>
        <taxon>unclassified sequences</taxon>
        <taxon>metagenomes</taxon>
        <taxon>ecological metagenomes</taxon>
    </lineage>
</organism>